<proteinExistence type="inferred from homology"/>
<accession>A0A2P5D1L1</accession>
<evidence type="ECO:0000256" key="4">
    <source>
        <dbReference type="RuleBase" id="RU003718"/>
    </source>
</evidence>
<evidence type="ECO:0000256" key="5">
    <source>
        <dbReference type="RuleBase" id="RU362057"/>
    </source>
</evidence>
<gene>
    <name evidence="7" type="ORF">TorRG33x02_265440</name>
</gene>
<evidence type="ECO:0000256" key="6">
    <source>
        <dbReference type="SAM" id="SignalP"/>
    </source>
</evidence>
<feature type="chain" id="PRO_5015117738" description="Glycosyltransferase" evidence="6">
    <location>
        <begin position="18"/>
        <end position="519"/>
    </location>
</feature>
<dbReference type="SUPFAM" id="SSF53756">
    <property type="entry name" value="UDP-Glycosyltransferase/glycogen phosphorylase"/>
    <property type="match status" value="1"/>
</dbReference>
<protein>
    <recommendedName>
        <fullName evidence="5">Glycosyltransferase</fullName>
        <ecNumber evidence="5">2.4.1.-</ecNumber>
    </recommendedName>
</protein>
<dbReference type="STRING" id="63057.A0A2P5D1L1"/>
<dbReference type="InParanoid" id="A0A2P5D1L1"/>
<feature type="non-terminal residue" evidence="7">
    <location>
        <position position="1"/>
    </location>
</feature>
<feature type="signal peptide" evidence="6">
    <location>
        <begin position="1"/>
        <end position="17"/>
    </location>
</feature>
<organism evidence="7 8">
    <name type="scientific">Trema orientale</name>
    <name type="common">Charcoal tree</name>
    <name type="synonym">Celtis orientalis</name>
    <dbReference type="NCBI Taxonomy" id="63057"/>
    <lineage>
        <taxon>Eukaryota</taxon>
        <taxon>Viridiplantae</taxon>
        <taxon>Streptophyta</taxon>
        <taxon>Embryophyta</taxon>
        <taxon>Tracheophyta</taxon>
        <taxon>Spermatophyta</taxon>
        <taxon>Magnoliopsida</taxon>
        <taxon>eudicotyledons</taxon>
        <taxon>Gunneridae</taxon>
        <taxon>Pentapetalae</taxon>
        <taxon>rosids</taxon>
        <taxon>fabids</taxon>
        <taxon>Rosales</taxon>
        <taxon>Cannabaceae</taxon>
        <taxon>Trema</taxon>
    </lineage>
</organism>
<dbReference type="PROSITE" id="PS00375">
    <property type="entry name" value="UDPGT"/>
    <property type="match status" value="1"/>
</dbReference>
<name>A0A2P5D1L1_TREOI</name>
<keyword evidence="8" id="KW-1185">Reference proteome</keyword>
<keyword evidence="6" id="KW-0732">Signal</keyword>
<dbReference type="Proteomes" id="UP000237000">
    <property type="component" value="Unassembled WGS sequence"/>
</dbReference>
<dbReference type="PANTHER" id="PTHR48047">
    <property type="entry name" value="GLYCOSYLTRANSFERASE"/>
    <property type="match status" value="1"/>
</dbReference>
<dbReference type="AlphaFoldDB" id="A0A2P5D1L1"/>
<dbReference type="FunFam" id="3.40.50.2000:FF:000202">
    <property type="entry name" value="Glycosyltransferase"/>
    <property type="match status" value="1"/>
</dbReference>
<dbReference type="EC" id="2.4.1.-" evidence="5"/>
<keyword evidence="3 4" id="KW-0808">Transferase</keyword>
<dbReference type="InterPro" id="IPR002213">
    <property type="entry name" value="UDP_glucos_trans"/>
</dbReference>
<evidence type="ECO:0000313" key="8">
    <source>
        <dbReference type="Proteomes" id="UP000237000"/>
    </source>
</evidence>
<dbReference type="InterPro" id="IPR035595">
    <property type="entry name" value="UDP_glycos_trans_CS"/>
</dbReference>
<comment type="caution">
    <text evidence="7">The sequence shown here is derived from an EMBL/GenBank/DDBJ whole genome shotgun (WGS) entry which is preliminary data.</text>
</comment>
<keyword evidence="2 4" id="KW-0328">Glycosyltransferase</keyword>
<evidence type="ECO:0000313" key="7">
    <source>
        <dbReference type="EMBL" id="PON67176.1"/>
    </source>
</evidence>
<sequence length="519" mass="58581">STYFLLFLYFITHIIMASETQTQRLRVFFLPYCTAGHMIPLVDTARVFAQNGVDVTIVTTAANAVIFQKPIDGDANAGNRIRVHVLQFPSAQVGLPDGVENFQSATSMEMGGLVHTGFKLLRDPMERLFREARPDCLVTDMFFPWTADVAAELGIPRIIFRVSSYFERCVNHSLRLHEPHKLTDSYVVSIPGLPHRVELLRSQISDWIQKRDDEFALLMDSVRDSEPKSYGAIFNSFRELEGPYEDHYRNVVGMKSWSVGPIFLWDRVKIERYNFAGGRGVREEQGMILSWLSSKQRNSVLYMGFGTLTRFHETQLAEMAHGLESSGHPFIWVVWKNDNEGADQAQTALPNGFEERMRETQKGLVIKGWAPQKLILDHPSVGGMVTQCGWNSVLEGLTAGVPMMTWPLFAEQFNNERLLTDVLGVGVSVGVKQWRLYNFGEERKEEVVKREQIAEAVAELMGGGEEAEERRKRVKTLAHEAKKALESEGSSRANLASLINELKAWKSGKSTSGYNNQAI</sequence>
<dbReference type="OrthoDB" id="5835829at2759"/>
<evidence type="ECO:0000256" key="2">
    <source>
        <dbReference type="ARBA" id="ARBA00022676"/>
    </source>
</evidence>
<dbReference type="PANTHER" id="PTHR48047:SF45">
    <property type="entry name" value="SCOPOLETIN GLUCOSYLTRANSFERASE-LIKE"/>
    <property type="match status" value="1"/>
</dbReference>
<dbReference type="EMBL" id="JXTC01000306">
    <property type="protein sequence ID" value="PON67176.1"/>
    <property type="molecule type" value="Genomic_DNA"/>
</dbReference>
<dbReference type="Pfam" id="PF00201">
    <property type="entry name" value="UDPGT"/>
    <property type="match status" value="1"/>
</dbReference>
<reference evidence="8" key="1">
    <citation type="submission" date="2016-06" db="EMBL/GenBank/DDBJ databases">
        <title>Parallel loss of symbiosis genes in relatives of nitrogen-fixing non-legume Parasponia.</title>
        <authorList>
            <person name="Van Velzen R."/>
            <person name="Holmer R."/>
            <person name="Bu F."/>
            <person name="Rutten L."/>
            <person name="Van Zeijl A."/>
            <person name="Liu W."/>
            <person name="Santuari L."/>
            <person name="Cao Q."/>
            <person name="Sharma T."/>
            <person name="Shen D."/>
            <person name="Roswanjaya Y."/>
            <person name="Wardhani T."/>
            <person name="Kalhor M.S."/>
            <person name="Jansen J."/>
            <person name="Van den Hoogen J."/>
            <person name="Gungor B."/>
            <person name="Hartog M."/>
            <person name="Hontelez J."/>
            <person name="Verver J."/>
            <person name="Yang W.-C."/>
            <person name="Schijlen E."/>
            <person name="Repin R."/>
            <person name="Schilthuizen M."/>
            <person name="Schranz E."/>
            <person name="Heidstra R."/>
            <person name="Miyata K."/>
            <person name="Fedorova E."/>
            <person name="Kohlen W."/>
            <person name="Bisseling T."/>
            <person name="Smit S."/>
            <person name="Geurts R."/>
        </authorList>
    </citation>
    <scope>NUCLEOTIDE SEQUENCE [LARGE SCALE GENOMIC DNA]</scope>
    <source>
        <strain evidence="8">cv. RG33-2</strain>
    </source>
</reference>
<comment type="similarity">
    <text evidence="1 4">Belongs to the UDP-glycosyltransferase family.</text>
</comment>
<evidence type="ECO:0000256" key="3">
    <source>
        <dbReference type="ARBA" id="ARBA00022679"/>
    </source>
</evidence>
<dbReference type="CDD" id="cd03784">
    <property type="entry name" value="GT1_Gtf-like"/>
    <property type="match status" value="1"/>
</dbReference>
<evidence type="ECO:0000256" key="1">
    <source>
        <dbReference type="ARBA" id="ARBA00009995"/>
    </source>
</evidence>
<dbReference type="GO" id="GO:0035251">
    <property type="term" value="F:UDP-glucosyltransferase activity"/>
    <property type="evidence" value="ECO:0007669"/>
    <property type="project" value="UniProtKB-ARBA"/>
</dbReference>
<dbReference type="Gene3D" id="3.40.50.2000">
    <property type="entry name" value="Glycogen Phosphorylase B"/>
    <property type="match status" value="2"/>
</dbReference>